<keyword evidence="1" id="KW-0677">Repeat</keyword>
<dbReference type="InterPro" id="IPR032675">
    <property type="entry name" value="LRR_dom_sf"/>
</dbReference>
<name>A0A9W7LCF7_9STRA</name>
<evidence type="ECO:0000256" key="1">
    <source>
        <dbReference type="ARBA" id="ARBA00022737"/>
    </source>
</evidence>
<dbReference type="InterPro" id="IPR001611">
    <property type="entry name" value="Leu-rich_rpt"/>
</dbReference>
<sequence length="676" mass="74478">MLDPNHTLKAVGYEKVRLLFPEADEYRLAERSTKGIEDDLVRFDHLFPRERYGLNRTMKKFEDSSTWFKDLDPLVALDVREERRRSSTAVEGFPVEPSIISRAGSPCSLDSTSSKTRKASAFLAPKLPQEFEGEESELMEDNGDANFASKVDLFSLRMKSIIDAERETIGKEAYLEACQTYRTAPNIYFLDNLPRTHVDLNNYNCSPEAIMAMSCAMKFNKTLQFLNFTDNFMGDKAGETLVRALLENASISTLVLAGNKLGKKTGKALADLLLSKTTKLSTLDVSKNELDDYSAALLGASMNGKNKTLTSLDLSHNNVTSNGASSIFRVLDRRHLVFLNMAGNKINVVESFGISRRLPDSLKEYKDMISDLPDLLISSTLTILDLSLTNLGNSIAKIIAQVVSDDTSCLTSINLDFCQIEKEGGTALAKGIIGNETLSKLYLRGNSMGFDSLLAFINALPSCPSLGLLDLRDCLLEAKRDPTDTPLVKRNYGGVSKEMVEKALAKQEEFEKIQAEMMAMNGGGHLGKKKGKGGKKKGGKKGKGKKGKKGGGVDLTSIPKKFFDMVVQEAIREKEKLAVPPPKELEASSAQSTSTQKKRASLAKAAGKTPATPALLELEVFANPVSWQLPMDAITKTQTILEPEDRLSMLRRHVAKINNIRSGNECEILFDDKTYY</sequence>
<keyword evidence="4" id="KW-1185">Reference proteome</keyword>
<protein>
    <submittedName>
        <fullName evidence="3">Uncharacterized protein</fullName>
    </submittedName>
</protein>
<evidence type="ECO:0000256" key="2">
    <source>
        <dbReference type="SAM" id="MobiDB-lite"/>
    </source>
</evidence>
<reference evidence="4" key="1">
    <citation type="journal article" date="2023" name="Commun. Biol.">
        <title>Genome analysis of Parmales, the sister group of diatoms, reveals the evolutionary specialization of diatoms from phago-mixotrophs to photoautotrophs.</title>
        <authorList>
            <person name="Ban H."/>
            <person name="Sato S."/>
            <person name="Yoshikawa S."/>
            <person name="Yamada K."/>
            <person name="Nakamura Y."/>
            <person name="Ichinomiya M."/>
            <person name="Sato N."/>
            <person name="Blanc-Mathieu R."/>
            <person name="Endo H."/>
            <person name="Kuwata A."/>
            <person name="Ogata H."/>
        </authorList>
    </citation>
    <scope>NUCLEOTIDE SEQUENCE [LARGE SCALE GENOMIC DNA]</scope>
</reference>
<dbReference type="SUPFAM" id="SSF52047">
    <property type="entry name" value="RNI-like"/>
    <property type="match status" value="1"/>
</dbReference>
<dbReference type="EMBL" id="BRYA01001487">
    <property type="protein sequence ID" value="GMI44591.1"/>
    <property type="molecule type" value="Genomic_DNA"/>
</dbReference>
<dbReference type="Pfam" id="PF13516">
    <property type="entry name" value="LRR_6"/>
    <property type="match status" value="3"/>
</dbReference>
<feature type="compositionally biased region" description="Basic residues" evidence="2">
    <location>
        <begin position="526"/>
        <end position="549"/>
    </location>
</feature>
<evidence type="ECO:0000313" key="4">
    <source>
        <dbReference type="Proteomes" id="UP001165065"/>
    </source>
</evidence>
<feature type="region of interest" description="Disordered" evidence="2">
    <location>
        <begin position="574"/>
        <end position="608"/>
    </location>
</feature>
<dbReference type="AlphaFoldDB" id="A0A9W7LCF7"/>
<comment type="caution">
    <text evidence="3">The sequence shown here is derived from an EMBL/GenBank/DDBJ whole genome shotgun (WGS) entry which is preliminary data.</text>
</comment>
<dbReference type="Proteomes" id="UP001165065">
    <property type="component" value="Unassembled WGS sequence"/>
</dbReference>
<dbReference type="Gene3D" id="3.80.10.10">
    <property type="entry name" value="Ribonuclease Inhibitor"/>
    <property type="match status" value="3"/>
</dbReference>
<gene>
    <name evidence="3" type="ORF">TrCOL_g6453</name>
</gene>
<accession>A0A9W7LCF7</accession>
<evidence type="ECO:0000313" key="3">
    <source>
        <dbReference type="EMBL" id="GMI44591.1"/>
    </source>
</evidence>
<dbReference type="OrthoDB" id="120976at2759"/>
<dbReference type="InterPro" id="IPR052201">
    <property type="entry name" value="LRR-containing_regulator"/>
</dbReference>
<proteinExistence type="predicted"/>
<dbReference type="PANTHER" id="PTHR24111:SF0">
    <property type="entry name" value="LEUCINE-RICH REPEAT-CONTAINING PROTEIN"/>
    <property type="match status" value="1"/>
</dbReference>
<dbReference type="PANTHER" id="PTHR24111">
    <property type="entry name" value="LEUCINE-RICH REPEAT-CONTAINING PROTEIN 34"/>
    <property type="match status" value="1"/>
</dbReference>
<dbReference type="SMART" id="SM00368">
    <property type="entry name" value="LRR_RI"/>
    <property type="match status" value="7"/>
</dbReference>
<feature type="region of interest" description="Disordered" evidence="2">
    <location>
        <begin position="521"/>
        <end position="553"/>
    </location>
</feature>
<organism evidence="3 4">
    <name type="scientific">Triparma columacea</name>
    <dbReference type="NCBI Taxonomy" id="722753"/>
    <lineage>
        <taxon>Eukaryota</taxon>
        <taxon>Sar</taxon>
        <taxon>Stramenopiles</taxon>
        <taxon>Ochrophyta</taxon>
        <taxon>Bolidophyceae</taxon>
        <taxon>Parmales</taxon>
        <taxon>Triparmaceae</taxon>
        <taxon>Triparma</taxon>
    </lineage>
</organism>